<dbReference type="OrthoDB" id="5427134at2759"/>
<sequence length="727" mass="79476">MGPPISIPSLHMIAPGAEEYSATEVATPSVQGTPDLRNFVPPASETRPLDPSPAFRQPLRRRASASPALQARPTTEDVQPATSTAPNQHSPQPAASWFFSHQEVTDLLRAYGHRIDVLENLSFSQVPLEEIQDKFENFDARILDLEHWRTDHEREKHASPEPVAPASSQRRRLLPTESGSFASDGSFDSAAAAQTEAAVLATLAANAETVPRIESLESRVADLENDALPSFTRPWHVQVVLLPWGGDLRGIWFSALDATQNSLKSSQQAPDEWTGSVSGPKTSFQSAASGVWTTESIQAWAHETQDWLSPKACGPTGTVFQRLASRGLVQDVTFEASDSGHIMNVLANHFNDMSCPAEDARVELPTGFQGLQERFVPLRKVRKSSRLRLLSPAEMVTSATWTASFLESSVIMKVNNGQRRLYMTTPEAYLQRNEGGWTWLQIRQLPMFEASGEEQAAQATSAVIEACWSYNDNLDRSFIAHTSFASHKSHRSSNLIPAHKEDDNDGQSILRSSETYSRRQRAVSLPDSGSVAAQARGSQSKRRVASYETGTTLPLDEQYMEGGVAGVAASKRRRVSRSPEAERRGVGLTPRWSREPPSPFTSEQAGEGFSQGASSRRRGNTPFAYATPHSNSTYVDRPDLLIGDGDTEADTDMAQPHSEHGEEEWNGVEDDRDFGSRGDPAESGGLGDADIDDVHTNDGETGIVPASWRSAAHETSSTYSVGVEDED</sequence>
<feature type="compositionally biased region" description="Polar residues" evidence="1">
    <location>
        <begin position="72"/>
        <end position="93"/>
    </location>
</feature>
<comment type="caution">
    <text evidence="2">The sequence shown here is derived from an EMBL/GenBank/DDBJ whole genome shotgun (WGS) entry which is preliminary data.</text>
</comment>
<feature type="region of interest" description="Disordered" evidence="1">
    <location>
        <begin position="513"/>
        <end position="547"/>
    </location>
</feature>
<name>A0A4U0TJ63_9PEZI</name>
<feature type="region of interest" description="Disordered" evidence="1">
    <location>
        <begin position="152"/>
        <end position="171"/>
    </location>
</feature>
<accession>A0A4U0TJ63</accession>
<feature type="region of interest" description="Disordered" evidence="1">
    <location>
        <begin position="567"/>
        <end position="727"/>
    </location>
</feature>
<dbReference type="AlphaFoldDB" id="A0A4U0TJ63"/>
<gene>
    <name evidence="2" type="ORF">B0A50_08586</name>
</gene>
<dbReference type="EMBL" id="NAJL01000098">
    <property type="protein sequence ID" value="TKA21824.1"/>
    <property type="molecule type" value="Genomic_DNA"/>
</dbReference>
<evidence type="ECO:0000313" key="3">
    <source>
        <dbReference type="Proteomes" id="UP000308549"/>
    </source>
</evidence>
<feature type="region of interest" description="Disordered" evidence="1">
    <location>
        <begin position="489"/>
        <end position="508"/>
    </location>
</feature>
<feature type="region of interest" description="Disordered" evidence="1">
    <location>
        <begin position="23"/>
        <end position="93"/>
    </location>
</feature>
<dbReference type="Proteomes" id="UP000308549">
    <property type="component" value="Unassembled WGS sequence"/>
</dbReference>
<evidence type="ECO:0000256" key="1">
    <source>
        <dbReference type="SAM" id="MobiDB-lite"/>
    </source>
</evidence>
<reference evidence="2 3" key="1">
    <citation type="submission" date="2017-03" db="EMBL/GenBank/DDBJ databases">
        <title>Genomes of endolithic fungi from Antarctica.</title>
        <authorList>
            <person name="Coleine C."/>
            <person name="Masonjones S."/>
            <person name="Stajich J.E."/>
        </authorList>
    </citation>
    <scope>NUCLEOTIDE SEQUENCE [LARGE SCALE GENOMIC DNA]</scope>
    <source>
        <strain evidence="2 3">CCFEE 6315</strain>
    </source>
</reference>
<proteinExistence type="predicted"/>
<keyword evidence="3" id="KW-1185">Reference proteome</keyword>
<feature type="compositionally biased region" description="Acidic residues" evidence="1">
    <location>
        <begin position="661"/>
        <end position="672"/>
    </location>
</feature>
<protein>
    <submittedName>
        <fullName evidence="2">Uncharacterized protein</fullName>
    </submittedName>
</protein>
<evidence type="ECO:0000313" key="2">
    <source>
        <dbReference type="EMBL" id="TKA21824.1"/>
    </source>
</evidence>
<organism evidence="2 3">
    <name type="scientific">Salinomyces thailandicus</name>
    <dbReference type="NCBI Taxonomy" id="706561"/>
    <lineage>
        <taxon>Eukaryota</taxon>
        <taxon>Fungi</taxon>
        <taxon>Dikarya</taxon>
        <taxon>Ascomycota</taxon>
        <taxon>Pezizomycotina</taxon>
        <taxon>Dothideomycetes</taxon>
        <taxon>Dothideomycetidae</taxon>
        <taxon>Mycosphaerellales</taxon>
        <taxon>Teratosphaeriaceae</taxon>
        <taxon>Salinomyces</taxon>
    </lineage>
</organism>